<organism evidence="1 2">
    <name type="scientific">Salmonella enterica subsp. enterica serovar Bovismorbificans</name>
    <dbReference type="NCBI Taxonomy" id="58097"/>
    <lineage>
        <taxon>Bacteria</taxon>
        <taxon>Pseudomonadati</taxon>
        <taxon>Pseudomonadota</taxon>
        <taxon>Gammaproteobacteria</taxon>
        <taxon>Enterobacterales</taxon>
        <taxon>Enterobacteriaceae</taxon>
        <taxon>Salmonella</taxon>
    </lineage>
</organism>
<reference evidence="1 2" key="1">
    <citation type="submission" date="2015-03" db="EMBL/GenBank/DDBJ databases">
        <authorList>
            <consortium name="Pathogen Informatics"/>
        </authorList>
    </citation>
    <scope>NUCLEOTIDE SEQUENCE [LARGE SCALE GENOMIC DNA]</scope>
    <source>
        <strain evidence="1 2">A1104</strain>
    </source>
</reference>
<accession>A0A655EFL7</accession>
<evidence type="ECO:0000313" key="2">
    <source>
        <dbReference type="Proteomes" id="UP000041314"/>
    </source>
</evidence>
<gene>
    <name evidence="1" type="ORF">ERS008198_04607</name>
</gene>
<proteinExistence type="predicted"/>
<protein>
    <submittedName>
        <fullName evidence="1">Uncharacterized protein</fullName>
    </submittedName>
</protein>
<evidence type="ECO:0000313" key="1">
    <source>
        <dbReference type="EMBL" id="CNV19091.1"/>
    </source>
</evidence>
<dbReference type="Proteomes" id="UP000041314">
    <property type="component" value="Unassembled WGS sequence"/>
</dbReference>
<dbReference type="EMBL" id="CQPA01000066">
    <property type="protein sequence ID" value="CNV19091.1"/>
    <property type="molecule type" value="Genomic_DNA"/>
</dbReference>
<name>A0A655EFL7_SALET</name>
<sequence>MFDIVCHAAAAHTCFRGVIAKHHHQFCIGDIIRTIAVVAAEHIAHGRADLGGAVATVTAEIAAAGVHQAIRYVRIGNIAAVHAGTVKDMYRFVAVVLEDTFQVIADGIQRFIPTDTFEFAFSSFTNAFHRIFQAIGMIHPATNRTTAQAGAYLMVAIFIVARGIRLNPIYGVIFYVQAQQAAAAAVNGT</sequence>
<dbReference type="AlphaFoldDB" id="A0A655EFL7"/>